<evidence type="ECO:0000256" key="13">
    <source>
        <dbReference type="ARBA" id="ARBA00023136"/>
    </source>
</evidence>
<proteinExistence type="inferred from homology"/>
<dbReference type="EMBL" id="JBBNAF010000002">
    <property type="protein sequence ID" value="KAK9161932.1"/>
    <property type="molecule type" value="Genomic_DNA"/>
</dbReference>
<gene>
    <name evidence="25" type="ORF">Syun_002834</name>
</gene>
<dbReference type="PANTHER" id="PTHR27002:SF1063">
    <property type="entry name" value="RECEPTOR-LIKE SERINE_THREONINE-PROTEIN KINASE"/>
    <property type="match status" value="1"/>
</dbReference>
<dbReference type="SMART" id="SM00220">
    <property type="entry name" value="S_TKc"/>
    <property type="match status" value="1"/>
</dbReference>
<evidence type="ECO:0000259" key="24">
    <source>
        <dbReference type="PROSITE" id="PS50948"/>
    </source>
</evidence>
<evidence type="ECO:0000313" key="26">
    <source>
        <dbReference type="Proteomes" id="UP001420932"/>
    </source>
</evidence>
<dbReference type="PANTHER" id="PTHR27002">
    <property type="entry name" value="RECEPTOR-LIKE SERINE/THREONINE-PROTEIN KINASE SD1-8"/>
    <property type="match status" value="1"/>
</dbReference>
<comment type="caution">
    <text evidence="25">The sequence shown here is derived from an EMBL/GenBank/DDBJ whole genome shotgun (WGS) entry which is preliminary data.</text>
</comment>
<evidence type="ECO:0000256" key="4">
    <source>
        <dbReference type="ARBA" id="ARBA00022553"/>
    </source>
</evidence>
<dbReference type="InterPro" id="IPR003609">
    <property type="entry name" value="Pan_app"/>
</dbReference>
<keyword evidence="11 19" id="KW-0067">ATP-binding</keyword>
<evidence type="ECO:0000256" key="7">
    <source>
        <dbReference type="ARBA" id="ARBA00022729"/>
    </source>
</evidence>
<keyword evidence="15" id="KW-0675">Receptor</keyword>
<evidence type="ECO:0000256" key="1">
    <source>
        <dbReference type="ARBA" id="ARBA00004251"/>
    </source>
</evidence>
<keyword evidence="3 19" id="KW-0723">Serine/threonine-protein kinase</keyword>
<dbReference type="CDD" id="cd00028">
    <property type="entry name" value="B_lectin"/>
    <property type="match status" value="1"/>
</dbReference>
<dbReference type="Pfam" id="PF08276">
    <property type="entry name" value="PAN_2"/>
    <property type="match status" value="1"/>
</dbReference>
<evidence type="ECO:0000256" key="16">
    <source>
        <dbReference type="ARBA" id="ARBA00023180"/>
    </source>
</evidence>
<dbReference type="InterPro" id="IPR001480">
    <property type="entry name" value="Bulb-type_lectin_dom"/>
</dbReference>
<dbReference type="GO" id="GO:0030246">
    <property type="term" value="F:carbohydrate binding"/>
    <property type="evidence" value="ECO:0007669"/>
    <property type="project" value="UniProtKB-KW"/>
</dbReference>
<dbReference type="PROSITE" id="PS50011">
    <property type="entry name" value="PROTEIN_KINASE_DOM"/>
    <property type="match status" value="1"/>
</dbReference>
<dbReference type="Pfam" id="PF01453">
    <property type="entry name" value="B_lectin"/>
    <property type="match status" value="1"/>
</dbReference>
<accession>A0AAP0PZA1</accession>
<evidence type="ECO:0000256" key="21">
    <source>
        <dbReference type="SAM" id="SignalP"/>
    </source>
</evidence>
<evidence type="ECO:0000256" key="18">
    <source>
        <dbReference type="ARBA" id="ARBA00048679"/>
    </source>
</evidence>
<evidence type="ECO:0000256" key="5">
    <source>
        <dbReference type="ARBA" id="ARBA00022679"/>
    </source>
</evidence>
<keyword evidence="26" id="KW-1185">Reference proteome</keyword>
<evidence type="ECO:0000256" key="11">
    <source>
        <dbReference type="ARBA" id="ARBA00022840"/>
    </source>
</evidence>
<evidence type="ECO:0000256" key="15">
    <source>
        <dbReference type="ARBA" id="ARBA00023170"/>
    </source>
</evidence>
<feature type="signal peptide" evidence="21">
    <location>
        <begin position="1"/>
        <end position="32"/>
    </location>
</feature>
<dbReference type="GO" id="GO:0005524">
    <property type="term" value="F:ATP binding"/>
    <property type="evidence" value="ECO:0007669"/>
    <property type="project" value="UniProtKB-KW"/>
</dbReference>
<dbReference type="FunFam" id="2.90.10.10:FF:000009">
    <property type="entry name" value="Receptor-like serine/threonine-protein kinase SD1-8"/>
    <property type="match status" value="1"/>
</dbReference>
<dbReference type="PROSITE" id="PS50948">
    <property type="entry name" value="PAN"/>
    <property type="match status" value="1"/>
</dbReference>
<dbReference type="InterPro" id="IPR036426">
    <property type="entry name" value="Bulb-type_lectin_dom_sf"/>
</dbReference>
<dbReference type="PROSITE" id="PS00108">
    <property type="entry name" value="PROTEIN_KINASE_ST"/>
    <property type="match status" value="1"/>
</dbReference>
<comment type="similarity">
    <text evidence="19">Belongs to the protein kinase superfamily. Ser/Thr protein kinase family.</text>
</comment>
<evidence type="ECO:0000256" key="10">
    <source>
        <dbReference type="ARBA" id="ARBA00022777"/>
    </source>
</evidence>
<keyword evidence="8" id="KW-0430">Lectin</keyword>
<keyword evidence="10 19" id="KW-0418">Kinase</keyword>
<evidence type="ECO:0000256" key="14">
    <source>
        <dbReference type="ARBA" id="ARBA00023157"/>
    </source>
</evidence>
<dbReference type="InterPro" id="IPR021820">
    <property type="entry name" value="S-locus_recpt_kinase_C"/>
</dbReference>
<dbReference type="Gene3D" id="3.30.200.20">
    <property type="entry name" value="Phosphorylase Kinase, domain 1"/>
    <property type="match status" value="1"/>
</dbReference>
<feature type="transmembrane region" description="Helical" evidence="20">
    <location>
        <begin position="427"/>
        <end position="450"/>
    </location>
</feature>
<keyword evidence="12 20" id="KW-1133">Transmembrane helix</keyword>
<feature type="domain" description="Protein kinase" evidence="22">
    <location>
        <begin position="497"/>
        <end position="785"/>
    </location>
</feature>
<evidence type="ECO:0000256" key="6">
    <source>
        <dbReference type="ARBA" id="ARBA00022692"/>
    </source>
</evidence>
<dbReference type="AlphaFoldDB" id="A0AAP0PZA1"/>
<dbReference type="FunFam" id="1.10.510.10:FF:000060">
    <property type="entry name" value="G-type lectin S-receptor-like serine/threonine-protein kinase"/>
    <property type="match status" value="1"/>
</dbReference>
<protein>
    <recommendedName>
        <fullName evidence="19">Receptor-like serine/threonine-protein kinase</fullName>
        <ecNumber evidence="19">2.7.11.1</ecNumber>
    </recommendedName>
</protein>
<feature type="domain" description="Bulb-type lectin" evidence="23">
    <location>
        <begin position="36"/>
        <end position="164"/>
    </location>
</feature>
<keyword evidence="13 20" id="KW-0472">Membrane</keyword>
<dbReference type="PROSITE" id="PS50927">
    <property type="entry name" value="BULB_LECTIN"/>
    <property type="match status" value="1"/>
</dbReference>
<dbReference type="Pfam" id="PF11883">
    <property type="entry name" value="DUF3403"/>
    <property type="match status" value="1"/>
</dbReference>
<dbReference type="SMART" id="SM00108">
    <property type="entry name" value="B_lectin"/>
    <property type="match status" value="1"/>
</dbReference>
<keyword evidence="7 21" id="KW-0732">Signal</keyword>
<comment type="catalytic activity">
    <reaction evidence="18 19">
        <text>L-seryl-[protein] + ATP = O-phospho-L-seryl-[protein] + ADP + H(+)</text>
        <dbReference type="Rhea" id="RHEA:17989"/>
        <dbReference type="Rhea" id="RHEA-COMP:9863"/>
        <dbReference type="Rhea" id="RHEA-COMP:11604"/>
        <dbReference type="ChEBI" id="CHEBI:15378"/>
        <dbReference type="ChEBI" id="CHEBI:29999"/>
        <dbReference type="ChEBI" id="CHEBI:30616"/>
        <dbReference type="ChEBI" id="CHEBI:83421"/>
        <dbReference type="ChEBI" id="CHEBI:456216"/>
        <dbReference type="EC" id="2.7.11.1"/>
    </reaction>
</comment>
<evidence type="ECO:0000256" key="3">
    <source>
        <dbReference type="ARBA" id="ARBA00022527"/>
    </source>
</evidence>
<dbReference type="SUPFAM" id="SSF56112">
    <property type="entry name" value="Protein kinase-like (PK-like)"/>
    <property type="match status" value="1"/>
</dbReference>
<evidence type="ECO:0000256" key="9">
    <source>
        <dbReference type="ARBA" id="ARBA00022741"/>
    </source>
</evidence>
<dbReference type="Gene3D" id="2.90.10.10">
    <property type="entry name" value="Bulb-type lectin domain"/>
    <property type="match status" value="1"/>
</dbReference>
<sequence length="818" mass="91202">MELMMMMRRRIVFTVQAVLFVFLILLHPGTSATILGNNITGGQRLEDGQTLVSASQAFTLGFFSRGSSNSRYLGIWFNTNLVMDPVWVANRDRPISDTNGALTLQPNGVLTIDVRDERNSTIVLNPNAAAAAASPTSRVIATLLDSGNLVLTERSNNSSSGERLLWQSFDYPTDTLLPGMKLSINSSKNGRTRSLTSWISDKVPSSGSFTLGVDPKSNQLVTRFRGQDYWASGGWNGTTFVVEPSLTSAQDFTGLDKVVKFSFVSDEDESYFFYNYSGAGSNLPFLMWKLQSDGDILSNEMVRNAVTSDDFFIQCKIGGERRSGGCVRLKMPNCRTGEEVFVQKRGRMDMNGPNRMPVMGDEGLSDCEARCRGNCSCIAYNTYDQNQQLGCQLWFETEGARFVEDTGPQGSDVFVLSSTLGGKKNRWWLWLVIVVAIVSALLLLLVGIWWMRRRRQDDEEDTLLELQTISSSEEHGKDTTQFRLLSYTTIVAATNNFSPANKLGEGGFGPVYKGRLQEGQEIAVKKLSKSSGQGLKEFKNEIMLIAKLQHTNLVRLLGCSIKKEEKMLIYEYMPNKSLDFFLFDPSGDGRKMLDWRKRVNIIEGVAQGLLYLHKYSRLRIIHRDLKASNILLDAEMNPKISDFGMARIFGGNDSAANTNRIVGTYGYMSPEYAMEGIFSMKSDVFSYGVLLLEIVSGRKNTGFTHCDQHISLLGYAWDLWNKNACVEVIDPMLDSSCCTERFLRYVHVGLLCVQESADDRPIMSEVVSMLTSETMTLPQPRQPAFSVVRKLVADDEISEAKAESCSVNGVSISVMEAR</sequence>
<evidence type="ECO:0000256" key="8">
    <source>
        <dbReference type="ARBA" id="ARBA00022734"/>
    </source>
</evidence>
<keyword evidence="2" id="KW-1003">Cell membrane</keyword>
<keyword evidence="4" id="KW-0597">Phosphoprotein</keyword>
<dbReference type="SUPFAM" id="SSF51110">
    <property type="entry name" value="alpha-D-mannose-specific plant lectins"/>
    <property type="match status" value="1"/>
</dbReference>
<dbReference type="InterPro" id="IPR008271">
    <property type="entry name" value="Ser/Thr_kinase_AS"/>
</dbReference>
<keyword evidence="5 19" id="KW-0808">Transferase</keyword>
<dbReference type="GO" id="GO:0005886">
    <property type="term" value="C:plasma membrane"/>
    <property type="evidence" value="ECO:0007669"/>
    <property type="project" value="UniProtKB-SubCell"/>
</dbReference>
<dbReference type="InterPro" id="IPR001245">
    <property type="entry name" value="Ser-Thr/Tyr_kinase_cat_dom"/>
</dbReference>
<dbReference type="EC" id="2.7.11.1" evidence="19"/>
<organism evidence="25 26">
    <name type="scientific">Stephania yunnanensis</name>
    <dbReference type="NCBI Taxonomy" id="152371"/>
    <lineage>
        <taxon>Eukaryota</taxon>
        <taxon>Viridiplantae</taxon>
        <taxon>Streptophyta</taxon>
        <taxon>Embryophyta</taxon>
        <taxon>Tracheophyta</taxon>
        <taxon>Spermatophyta</taxon>
        <taxon>Magnoliopsida</taxon>
        <taxon>Ranunculales</taxon>
        <taxon>Menispermaceae</taxon>
        <taxon>Menispermoideae</taxon>
        <taxon>Cissampelideae</taxon>
        <taxon>Stephania</taxon>
    </lineage>
</organism>
<dbReference type="InterPro" id="IPR024171">
    <property type="entry name" value="SRK-like_kinase"/>
</dbReference>
<name>A0AAP0PZA1_9MAGN</name>
<feature type="chain" id="PRO_5042919804" description="Receptor-like serine/threonine-protein kinase" evidence="21">
    <location>
        <begin position="33"/>
        <end position="818"/>
    </location>
</feature>
<dbReference type="Proteomes" id="UP001420932">
    <property type="component" value="Unassembled WGS sequence"/>
</dbReference>
<dbReference type="FunFam" id="3.30.200.20:FF:000330">
    <property type="entry name" value="G-type lectin S-receptor-like serine/threonine-protein kinase At4g03230"/>
    <property type="match status" value="1"/>
</dbReference>
<keyword evidence="14" id="KW-1015">Disulfide bond</keyword>
<evidence type="ECO:0000256" key="19">
    <source>
        <dbReference type="PIRNR" id="PIRNR000641"/>
    </source>
</evidence>
<keyword evidence="16" id="KW-0325">Glycoprotein</keyword>
<dbReference type="InterPro" id="IPR011009">
    <property type="entry name" value="Kinase-like_dom_sf"/>
</dbReference>
<evidence type="ECO:0000259" key="23">
    <source>
        <dbReference type="PROSITE" id="PS50927"/>
    </source>
</evidence>
<evidence type="ECO:0000256" key="17">
    <source>
        <dbReference type="ARBA" id="ARBA00047899"/>
    </source>
</evidence>
<dbReference type="Gene3D" id="1.10.510.10">
    <property type="entry name" value="Transferase(Phosphotransferase) domain 1"/>
    <property type="match status" value="1"/>
</dbReference>
<reference evidence="25 26" key="1">
    <citation type="submission" date="2024-01" db="EMBL/GenBank/DDBJ databases">
        <title>Genome assemblies of Stephania.</title>
        <authorList>
            <person name="Yang L."/>
        </authorList>
    </citation>
    <scope>NUCLEOTIDE SEQUENCE [LARGE SCALE GENOMIC DNA]</scope>
    <source>
        <strain evidence="25">YNDBR</strain>
        <tissue evidence="25">Leaf</tissue>
    </source>
</reference>
<dbReference type="GO" id="GO:0004674">
    <property type="term" value="F:protein serine/threonine kinase activity"/>
    <property type="evidence" value="ECO:0007669"/>
    <property type="project" value="UniProtKB-KW"/>
</dbReference>
<comment type="subcellular location">
    <subcellularLocation>
        <location evidence="1">Cell membrane</location>
        <topology evidence="1">Single-pass type I membrane protein</topology>
    </subcellularLocation>
</comment>
<comment type="catalytic activity">
    <reaction evidence="17 19">
        <text>L-threonyl-[protein] + ATP = O-phospho-L-threonyl-[protein] + ADP + H(+)</text>
        <dbReference type="Rhea" id="RHEA:46608"/>
        <dbReference type="Rhea" id="RHEA-COMP:11060"/>
        <dbReference type="Rhea" id="RHEA-COMP:11605"/>
        <dbReference type="ChEBI" id="CHEBI:15378"/>
        <dbReference type="ChEBI" id="CHEBI:30013"/>
        <dbReference type="ChEBI" id="CHEBI:30616"/>
        <dbReference type="ChEBI" id="CHEBI:61977"/>
        <dbReference type="ChEBI" id="CHEBI:456216"/>
        <dbReference type="EC" id="2.7.11.1"/>
    </reaction>
</comment>
<dbReference type="Pfam" id="PF07714">
    <property type="entry name" value="PK_Tyr_Ser-Thr"/>
    <property type="match status" value="1"/>
</dbReference>
<dbReference type="CDD" id="cd14066">
    <property type="entry name" value="STKc_IRAK"/>
    <property type="match status" value="1"/>
</dbReference>
<feature type="domain" description="Apple" evidence="24">
    <location>
        <begin position="334"/>
        <end position="418"/>
    </location>
</feature>
<dbReference type="PIRSF" id="PIRSF000641">
    <property type="entry name" value="SRK"/>
    <property type="match status" value="1"/>
</dbReference>
<evidence type="ECO:0000256" key="12">
    <source>
        <dbReference type="ARBA" id="ARBA00022989"/>
    </source>
</evidence>
<keyword evidence="6 20" id="KW-0812">Transmembrane</keyword>
<evidence type="ECO:0000313" key="25">
    <source>
        <dbReference type="EMBL" id="KAK9161932.1"/>
    </source>
</evidence>
<evidence type="ECO:0000256" key="2">
    <source>
        <dbReference type="ARBA" id="ARBA00022475"/>
    </source>
</evidence>
<keyword evidence="9 19" id="KW-0547">Nucleotide-binding</keyword>
<dbReference type="InterPro" id="IPR000719">
    <property type="entry name" value="Prot_kinase_dom"/>
</dbReference>
<evidence type="ECO:0000259" key="22">
    <source>
        <dbReference type="PROSITE" id="PS50011"/>
    </source>
</evidence>
<evidence type="ECO:0000256" key="20">
    <source>
        <dbReference type="SAM" id="Phobius"/>
    </source>
</evidence>